<keyword evidence="3" id="KW-1185">Reference proteome</keyword>
<dbReference type="Proteomes" id="UP001166251">
    <property type="component" value="Unassembled WGS sequence"/>
</dbReference>
<name>A0ABS7EK26_9GAMM</name>
<evidence type="ECO:0008006" key="4">
    <source>
        <dbReference type="Google" id="ProtNLM"/>
    </source>
</evidence>
<gene>
    <name evidence="2" type="ORF">K0504_16170</name>
</gene>
<dbReference type="EMBL" id="JAHZSS010000025">
    <property type="protein sequence ID" value="MBW8192575.1"/>
    <property type="molecule type" value="Genomic_DNA"/>
</dbReference>
<proteinExistence type="predicted"/>
<sequence length="104" mass="11949">MNSNKVESKGNKFGLIVSSALLLIPSLSSLFGLYWLYFGGRFGYEGWYFIAFSVYFSALLIPSAIYFYIWPRPKLNQRLRLFCSIPFVIMALFAISLVWVQIGN</sequence>
<reference evidence="2" key="1">
    <citation type="submission" date="2021-07" db="EMBL/GenBank/DDBJ databases">
        <title>Neiella marina sp. nov., isolated from the intestinal content of sea cucumber Apostichopus japonicus.</title>
        <authorList>
            <person name="Bai X."/>
        </authorList>
    </citation>
    <scope>NUCLEOTIDE SEQUENCE</scope>
    <source>
        <strain evidence="2">126</strain>
    </source>
</reference>
<feature type="transmembrane region" description="Helical" evidence="1">
    <location>
        <begin position="12"/>
        <end position="35"/>
    </location>
</feature>
<accession>A0ABS7EK26</accession>
<feature type="transmembrane region" description="Helical" evidence="1">
    <location>
        <begin position="47"/>
        <end position="69"/>
    </location>
</feature>
<keyword evidence="1" id="KW-1133">Transmembrane helix</keyword>
<protein>
    <recommendedName>
        <fullName evidence="4">NADH dehydrogenase subunit 4</fullName>
    </recommendedName>
</protein>
<comment type="caution">
    <text evidence="2">The sequence shown here is derived from an EMBL/GenBank/DDBJ whole genome shotgun (WGS) entry which is preliminary data.</text>
</comment>
<evidence type="ECO:0000313" key="3">
    <source>
        <dbReference type="Proteomes" id="UP001166251"/>
    </source>
</evidence>
<feature type="transmembrane region" description="Helical" evidence="1">
    <location>
        <begin position="81"/>
        <end position="102"/>
    </location>
</feature>
<dbReference type="RefSeq" id="WP_146204112.1">
    <property type="nucleotide sequence ID" value="NZ_JAHZSS010000025.1"/>
</dbReference>
<organism evidence="2 3">
    <name type="scientific">Neiella holothuriorum</name>
    <dbReference type="NCBI Taxonomy" id="2870530"/>
    <lineage>
        <taxon>Bacteria</taxon>
        <taxon>Pseudomonadati</taxon>
        <taxon>Pseudomonadota</taxon>
        <taxon>Gammaproteobacteria</taxon>
        <taxon>Alteromonadales</taxon>
        <taxon>Echinimonadaceae</taxon>
        <taxon>Neiella</taxon>
    </lineage>
</organism>
<evidence type="ECO:0000313" key="2">
    <source>
        <dbReference type="EMBL" id="MBW8192575.1"/>
    </source>
</evidence>
<evidence type="ECO:0000256" key="1">
    <source>
        <dbReference type="SAM" id="Phobius"/>
    </source>
</evidence>
<keyword evidence="1" id="KW-0472">Membrane</keyword>
<keyword evidence="1" id="KW-0812">Transmembrane</keyword>